<feature type="transmembrane region" description="Helical" evidence="1">
    <location>
        <begin position="132"/>
        <end position="154"/>
    </location>
</feature>
<dbReference type="OrthoDB" id="2218354at2"/>
<protein>
    <recommendedName>
        <fullName evidence="4">ABC transporter permease</fullName>
    </recommendedName>
</protein>
<organism evidence="2 3">
    <name type="scientific">Streptococcus hillyeri</name>
    <dbReference type="NCBI Taxonomy" id="2282420"/>
    <lineage>
        <taxon>Bacteria</taxon>
        <taxon>Bacillati</taxon>
        <taxon>Bacillota</taxon>
        <taxon>Bacilli</taxon>
        <taxon>Lactobacillales</taxon>
        <taxon>Streptococcaceae</taxon>
        <taxon>Streptococcus</taxon>
    </lineage>
</organism>
<proteinExistence type="predicted"/>
<keyword evidence="1" id="KW-0812">Transmembrane</keyword>
<feature type="transmembrane region" description="Helical" evidence="1">
    <location>
        <begin position="161"/>
        <end position="183"/>
    </location>
</feature>
<evidence type="ECO:0000313" key="3">
    <source>
        <dbReference type="Proteomes" id="UP000279194"/>
    </source>
</evidence>
<dbReference type="RefSeq" id="WP_121835157.1">
    <property type="nucleotide sequence ID" value="NZ_CP163513.1"/>
</dbReference>
<keyword evidence="1" id="KW-0472">Membrane</keyword>
<dbReference type="EMBL" id="RCVM01000007">
    <property type="protein sequence ID" value="RLY03584.1"/>
    <property type="molecule type" value="Genomic_DNA"/>
</dbReference>
<accession>A0A3L9DT16</accession>
<keyword evidence="1" id="KW-1133">Transmembrane helix</keyword>
<evidence type="ECO:0008006" key="4">
    <source>
        <dbReference type="Google" id="ProtNLM"/>
    </source>
</evidence>
<evidence type="ECO:0000256" key="1">
    <source>
        <dbReference type="SAM" id="Phobius"/>
    </source>
</evidence>
<feature type="transmembrane region" description="Helical" evidence="1">
    <location>
        <begin position="16"/>
        <end position="36"/>
    </location>
</feature>
<feature type="transmembrane region" description="Helical" evidence="1">
    <location>
        <begin position="48"/>
        <end position="69"/>
    </location>
</feature>
<dbReference type="AlphaFoldDB" id="A0A3L9DT16"/>
<evidence type="ECO:0000313" key="2">
    <source>
        <dbReference type="EMBL" id="RLY03584.1"/>
    </source>
</evidence>
<feature type="transmembrane region" description="Helical" evidence="1">
    <location>
        <begin position="90"/>
        <end position="112"/>
    </location>
</feature>
<feature type="transmembrane region" description="Helical" evidence="1">
    <location>
        <begin position="206"/>
        <end position="229"/>
    </location>
</feature>
<sequence>MLNYVKADIYRIRKEHLSFVSLGLLLVFGSLFAYIYREDHSTEVARNLVMTWPTLLPLFFVTPAKIFLGEDLTNRTINNMLIKSQNRLKVFSYKWVMTVLATWLYALVALMMTGLVHHLVTGMASYQTILTYLFYQLPLYTVIASLCAFIFAFFDRIYQSYMVYIIIVLLFDQLASLMMGMLFKTDALAPYMMFNQLSQVDISGNYLTNTVLVAILFSLVYALVSYLMFAKREFK</sequence>
<dbReference type="Proteomes" id="UP000279194">
    <property type="component" value="Unassembled WGS sequence"/>
</dbReference>
<comment type="caution">
    <text evidence="2">The sequence shown here is derived from an EMBL/GenBank/DDBJ whole genome shotgun (WGS) entry which is preliminary data.</text>
</comment>
<name>A0A3L9DT16_9STRE</name>
<keyword evidence="3" id="KW-1185">Reference proteome</keyword>
<gene>
    <name evidence="2" type="ORF">EAF07_04700</name>
</gene>
<reference evidence="2 3" key="1">
    <citation type="submission" date="2018-10" db="EMBL/GenBank/DDBJ databases">
        <title>Streptococcus hillyeri sp. nov., isolated from equine tracheal sample.</title>
        <authorList>
            <person name="Macfadyen A.C."/>
            <person name="Waller A."/>
            <person name="Paterson G.K."/>
        </authorList>
    </citation>
    <scope>NUCLEOTIDE SEQUENCE [LARGE SCALE GENOMIC DNA]</scope>
    <source>
        <strain evidence="2 3">28462</strain>
    </source>
</reference>